<keyword evidence="1" id="KW-1133">Transmembrane helix</keyword>
<dbReference type="Proteomes" id="UP000606786">
    <property type="component" value="Unassembled WGS sequence"/>
</dbReference>
<keyword evidence="1" id="KW-0812">Transmembrane</keyword>
<sequence length="145" mass="17232">MATSEKERSFNYAPWVKLLVFSIYWFAFFPIMWFAIGPPAFIGSKTEALAYALLYFGIYIVLHLILCWCLKRRSKGRSEKVLRPHYNQTPEEITPEDVKLMNEAMETTRFSRKDRPTSKRVTSPKYHHHTRLWMLNRMNIPMANL</sequence>
<protein>
    <submittedName>
        <fullName evidence="2">(Mediterranean fruit fly) hypothetical protein</fullName>
    </submittedName>
</protein>
<evidence type="ECO:0000256" key="1">
    <source>
        <dbReference type="SAM" id="Phobius"/>
    </source>
</evidence>
<dbReference type="AlphaFoldDB" id="A0A811UN00"/>
<comment type="caution">
    <text evidence="2">The sequence shown here is derived from an EMBL/GenBank/DDBJ whole genome shotgun (WGS) entry which is preliminary data.</text>
</comment>
<name>A0A811UN00_CERCA</name>
<reference evidence="2" key="1">
    <citation type="submission" date="2020-11" db="EMBL/GenBank/DDBJ databases">
        <authorList>
            <person name="Whitehead M."/>
        </authorList>
    </citation>
    <scope>NUCLEOTIDE SEQUENCE</scope>
    <source>
        <strain evidence="2">EGII</strain>
    </source>
</reference>
<organism evidence="2 3">
    <name type="scientific">Ceratitis capitata</name>
    <name type="common">Mediterranean fruit fly</name>
    <name type="synonym">Tephritis capitata</name>
    <dbReference type="NCBI Taxonomy" id="7213"/>
    <lineage>
        <taxon>Eukaryota</taxon>
        <taxon>Metazoa</taxon>
        <taxon>Ecdysozoa</taxon>
        <taxon>Arthropoda</taxon>
        <taxon>Hexapoda</taxon>
        <taxon>Insecta</taxon>
        <taxon>Pterygota</taxon>
        <taxon>Neoptera</taxon>
        <taxon>Endopterygota</taxon>
        <taxon>Diptera</taxon>
        <taxon>Brachycera</taxon>
        <taxon>Muscomorpha</taxon>
        <taxon>Tephritoidea</taxon>
        <taxon>Tephritidae</taxon>
        <taxon>Ceratitis</taxon>
        <taxon>Ceratitis</taxon>
    </lineage>
</organism>
<accession>A0A811UN00</accession>
<keyword evidence="3" id="KW-1185">Reference proteome</keyword>
<proteinExistence type="predicted"/>
<feature type="transmembrane region" description="Helical" evidence="1">
    <location>
        <begin position="48"/>
        <end position="70"/>
    </location>
</feature>
<dbReference type="EMBL" id="CAJHJT010000012">
    <property type="protein sequence ID" value="CAD6999177.1"/>
    <property type="molecule type" value="Genomic_DNA"/>
</dbReference>
<evidence type="ECO:0000313" key="3">
    <source>
        <dbReference type="Proteomes" id="UP000606786"/>
    </source>
</evidence>
<evidence type="ECO:0000313" key="2">
    <source>
        <dbReference type="EMBL" id="CAD6999177.1"/>
    </source>
</evidence>
<gene>
    <name evidence="2" type="ORF">CCAP1982_LOCUS7714</name>
</gene>
<keyword evidence="1" id="KW-0472">Membrane</keyword>
<feature type="transmembrane region" description="Helical" evidence="1">
    <location>
        <begin position="12"/>
        <end position="36"/>
    </location>
</feature>